<evidence type="ECO:0000313" key="3">
    <source>
        <dbReference type="Proteomes" id="UP000187209"/>
    </source>
</evidence>
<keyword evidence="3" id="KW-1185">Reference proteome</keyword>
<organism evidence="2 3">
    <name type="scientific">Stentor coeruleus</name>
    <dbReference type="NCBI Taxonomy" id="5963"/>
    <lineage>
        <taxon>Eukaryota</taxon>
        <taxon>Sar</taxon>
        <taxon>Alveolata</taxon>
        <taxon>Ciliophora</taxon>
        <taxon>Postciliodesmatophora</taxon>
        <taxon>Heterotrichea</taxon>
        <taxon>Heterotrichida</taxon>
        <taxon>Stentoridae</taxon>
        <taxon>Stentor</taxon>
    </lineage>
</organism>
<evidence type="ECO:0000313" key="2">
    <source>
        <dbReference type="EMBL" id="OMJ72488.1"/>
    </source>
</evidence>
<proteinExistence type="predicted"/>
<sequence>MAKRSKIRSKRVSVNQSKLKLVARVTPSPLSIIESKEKLIDQLKSIYSKYLNDFKSQLLFHKQGISPKLQKTSSNPKISITRDFYYHNPPSEFSYIFTLQINNFITKLLTELHDVLYTSPEIFKRQLKDTQGILQNAYKDAETLAGFLMPNQESTSDKISLGLFQDCILKNPVIARFLQESAEKQQKAEEVQRETQKTEGPVPAQGKKKCNKRKKKLEIGENMHDVDGEIEEFTRKLDMQIPGCVKRKPTVSQEWLESLKQQLKGLR</sequence>
<reference evidence="2 3" key="1">
    <citation type="submission" date="2016-11" db="EMBL/GenBank/DDBJ databases">
        <title>The macronuclear genome of Stentor coeruleus: a giant cell with tiny introns.</title>
        <authorList>
            <person name="Slabodnick M."/>
            <person name="Ruby J.G."/>
            <person name="Reiff S.B."/>
            <person name="Swart E.C."/>
            <person name="Gosai S."/>
            <person name="Prabakaran S."/>
            <person name="Witkowska E."/>
            <person name="Larue G.E."/>
            <person name="Fisher S."/>
            <person name="Freeman R.M."/>
            <person name="Gunawardena J."/>
            <person name="Chu W."/>
            <person name="Stover N.A."/>
            <person name="Gregory B.D."/>
            <person name="Nowacki M."/>
            <person name="Derisi J."/>
            <person name="Roy S.W."/>
            <person name="Marshall W.F."/>
            <person name="Sood P."/>
        </authorList>
    </citation>
    <scope>NUCLEOTIDE SEQUENCE [LARGE SCALE GENOMIC DNA]</scope>
    <source>
        <strain evidence="2">WM001</strain>
    </source>
</reference>
<feature type="compositionally biased region" description="Basic residues" evidence="1">
    <location>
        <begin position="206"/>
        <end position="215"/>
    </location>
</feature>
<dbReference type="Proteomes" id="UP000187209">
    <property type="component" value="Unassembled WGS sequence"/>
</dbReference>
<comment type="caution">
    <text evidence="2">The sequence shown here is derived from an EMBL/GenBank/DDBJ whole genome shotgun (WGS) entry which is preliminary data.</text>
</comment>
<accession>A0A1R2B6T5</accession>
<dbReference type="EMBL" id="MPUH01000897">
    <property type="protein sequence ID" value="OMJ72488.1"/>
    <property type="molecule type" value="Genomic_DNA"/>
</dbReference>
<evidence type="ECO:0000256" key="1">
    <source>
        <dbReference type="SAM" id="MobiDB-lite"/>
    </source>
</evidence>
<protein>
    <submittedName>
        <fullName evidence="2">Uncharacterized protein</fullName>
    </submittedName>
</protein>
<dbReference type="AlphaFoldDB" id="A0A1R2B6T5"/>
<name>A0A1R2B6T5_9CILI</name>
<gene>
    <name evidence="2" type="ORF">SteCoe_29052</name>
</gene>
<feature type="region of interest" description="Disordered" evidence="1">
    <location>
        <begin position="187"/>
        <end position="215"/>
    </location>
</feature>
<feature type="compositionally biased region" description="Basic and acidic residues" evidence="1">
    <location>
        <begin position="187"/>
        <end position="197"/>
    </location>
</feature>